<dbReference type="PANTHER" id="PTHR21261:SF15">
    <property type="entry name" value="BEATEN PATH IIIA, ISOFORM D-RELATED"/>
    <property type="match status" value="1"/>
</dbReference>
<sequence>MEHNSLCVCIFPASGLRDVRVAVPVAVRRGARVKLSCEYDLENAQLYSVKWYRGDQEFFRFVPRDEPHTQVFPHPGINVDVSLSGARAVVLSDVQPAITGVYRCEVSADAPLFHTVIREAAMVIVGK</sequence>
<organism evidence="2 3">
    <name type="scientific">Ladona fulva</name>
    <name type="common">Scarce chaser dragonfly</name>
    <name type="synonym">Libellula fulva</name>
    <dbReference type="NCBI Taxonomy" id="123851"/>
    <lineage>
        <taxon>Eukaryota</taxon>
        <taxon>Metazoa</taxon>
        <taxon>Ecdysozoa</taxon>
        <taxon>Arthropoda</taxon>
        <taxon>Hexapoda</taxon>
        <taxon>Insecta</taxon>
        <taxon>Pterygota</taxon>
        <taxon>Palaeoptera</taxon>
        <taxon>Odonata</taxon>
        <taxon>Epiprocta</taxon>
        <taxon>Anisoptera</taxon>
        <taxon>Libelluloidea</taxon>
        <taxon>Libellulidae</taxon>
        <taxon>Ladona</taxon>
    </lineage>
</organism>
<proteinExistence type="predicted"/>
<dbReference type="Gene3D" id="2.60.40.10">
    <property type="entry name" value="Immunoglobulins"/>
    <property type="match status" value="1"/>
</dbReference>
<dbReference type="PROSITE" id="PS50835">
    <property type="entry name" value="IG_LIKE"/>
    <property type="match status" value="1"/>
</dbReference>
<evidence type="ECO:0000313" key="3">
    <source>
        <dbReference type="Proteomes" id="UP000792457"/>
    </source>
</evidence>
<dbReference type="FunFam" id="2.60.40.10:FF:000437">
    <property type="entry name" value="Beat-IIIc, isoform A"/>
    <property type="match status" value="1"/>
</dbReference>
<keyword evidence="3" id="KW-1185">Reference proteome</keyword>
<dbReference type="InterPro" id="IPR036179">
    <property type="entry name" value="Ig-like_dom_sf"/>
</dbReference>
<gene>
    <name evidence="2" type="ORF">J437_LFUL015062</name>
</gene>
<name>A0A8K0KFP4_LADFU</name>
<evidence type="ECO:0000259" key="1">
    <source>
        <dbReference type="PROSITE" id="PS50835"/>
    </source>
</evidence>
<dbReference type="PANTHER" id="PTHR21261">
    <property type="entry name" value="BEAT PROTEIN"/>
    <property type="match status" value="1"/>
</dbReference>
<dbReference type="OrthoDB" id="6343941at2759"/>
<accession>A0A8K0KFP4</accession>
<evidence type="ECO:0000313" key="2">
    <source>
        <dbReference type="EMBL" id="KAG8234399.1"/>
    </source>
</evidence>
<reference evidence="2" key="1">
    <citation type="submission" date="2013-04" db="EMBL/GenBank/DDBJ databases">
        <authorList>
            <person name="Qu J."/>
            <person name="Murali S.C."/>
            <person name="Bandaranaike D."/>
            <person name="Bellair M."/>
            <person name="Blankenburg K."/>
            <person name="Chao H."/>
            <person name="Dinh H."/>
            <person name="Doddapaneni H."/>
            <person name="Downs B."/>
            <person name="Dugan-Rocha S."/>
            <person name="Elkadiri S."/>
            <person name="Gnanaolivu R.D."/>
            <person name="Hernandez B."/>
            <person name="Javaid M."/>
            <person name="Jayaseelan J.C."/>
            <person name="Lee S."/>
            <person name="Li M."/>
            <person name="Ming W."/>
            <person name="Munidasa M."/>
            <person name="Muniz J."/>
            <person name="Nguyen L."/>
            <person name="Ongeri F."/>
            <person name="Osuji N."/>
            <person name="Pu L.-L."/>
            <person name="Puazo M."/>
            <person name="Qu C."/>
            <person name="Quiroz J."/>
            <person name="Raj R."/>
            <person name="Weissenberger G."/>
            <person name="Xin Y."/>
            <person name="Zou X."/>
            <person name="Han Y."/>
            <person name="Richards S."/>
            <person name="Worley K."/>
            <person name="Muzny D."/>
            <person name="Gibbs R."/>
        </authorList>
    </citation>
    <scope>NUCLEOTIDE SEQUENCE</scope>
    <source>
        <strain evidence="2">Sampled in the wild</strain>
    </source>
</reference>
<dbReference type="SUPFAM" id="SSF48726">
    <property type="entry name" value="Immunoglobulin"/>
    <property type="match status" value="1"/>
</dbReference>
<dbReference type="CDD" id="cd00096">
    <property type="entry name" value="Ig"/>
    <property type="match status" value="1"/>
</dbReference>
<dbReference type="EMBL" id="KZ308807">
    <property type="protein sequence ID" value="KAG8234399.1"/>
    <property type="molecule type" value="Genomic_DNA"/>
</dbReference>
<dbReference type="InterPro" id="IPR013106">
    <property type="entry name" value="Ig_V-set"/>
</dbReference>
<feature type="domain" description="Ig-like" evidence="1">
    <location>
        <begin position="12"/>
        <end position="107"/>
    </location>
</feature>
<dbReference type="Pfam" id="PF07686">
    <property type="entry name" value="V-set"/>
    <property type="match status" value="1"/>
</dbReference>
<protein>
    <recommendedName>
        <fullName evidence="1">Ig-like domain-containing protein</fullName>
    </recommendedName>
</protein>
<reference evidence="2" key="2">
    <citation type="submission" date="2017-10" db="EMBL/GenBank/DDBJ databases">
        <title>Ladona fulva Genome sequencing and assembly.</title>
        <authorList>
            <person name="Murali S."/>
            <person name="Richards S."/>
            <person name="Bandaranaike D."/>
            <person name="Bellair M."/>
            <person name="Blankenburg K."/>
            <person name="Chao H."/>
            <person name="Dinh H."/>
            <person name="Doddapaneni H."/>
            <person name="Dugan-Rocha S."/>
            <person name="Elkadiri S."/>
            <person name="Gnanaolivu R."/>
            <person name="Hernandez B."/>
            <person name="Skinner E."/>
            <person name="Javaid M."/>
            <person name="Lee S."/>
            <person name="Li M."/>
            <person name="Ming W."/>
            <person name="Munidasa M."/>
            <person name="Muniz J."/>
            <person name="Nguyen L."/>
            <person name="Hughes D."/>
            <person name="Osuji N."/>
            <person name="Pu L.-L."/>
            <person name="Puazo M."/>
            <person name="Qu C."/>
            <person name="Quiroz J."/>
            <person name="Raj R."/>
            <person name="Weissenberger G."/>
            <person name="Xin Y."/>
            <person name="Zou X."/>
            <person name="Han Y."/>
            <person name="Worley K."/>
            <person name="Muzny D."/>
            <person name="Gibbs R."/>
        </authorList>
    </citation>
    <scope>NUCLEOTIDE SEQUENCE</scope>
    <source>
        <strain evidence="2">Sampled in the wild</strain>
    </source>
</reference>
<comment type="caution">
    <text evidence="2">The sequence shown here is derived from an EMBL/GenBank/DDBJ whole genome shotgun (WGS) entry which is preliminary data.</text>
</comment>
<dbReference type="InterPro" id="IPR007110">
    <property type="entry name" value="Ig-like_dom"/>
</dbReference>
<dbReference type="InterPro" id="IPR013783">
    <property type="entry name" value="Ig-like_fold"/>
</dbReference>
<dbReference type="Proteomes" id="UP000792457">
    <property type="component" value="Unassembled WGS sequence"/>
</dbReference>
<dbReference type="AlphaFoldDB" id="A0A8K0KFP4"/>